<dbReference type="PANTHER" id="PTHR31212:SF4">
    <property type="entry name" value="ALPHA-KETOGLUTARATE-DEPENDENT DIOXYGENASE ALKB HOMOLOG 3"/>
    <property type="match status" value="1"/>
</dbReference>
<dbReference type="GO" id="GO:0051213">
    <property type="term" value="F:dioxygenase activity"/>
    <property type="evidence" value="ECO:0007669"/>
    <property type="project" value="UniProtKB-KW"/>
</dbReference>
<sequence length="195" mass="22633">MKKVDFEIPDGNLEYYPDFLSLSQADKAFNFLMNAEVWRQDKIKMFGKEILQPRLTVLFGEVGKSYKYSGLEMHPIPFPEELKEIKEKCQSSPLNTEFNVCLANLYRDGSDSMGWHADDEKELGINPIIASISLGAERVFHLKHKKIQTARQKIRLQHGSLLIMKGTTQEFWKHQLPKSKKVDSPRVNLTFRNIY</sequence>
<dbReference type="PANTHER" id="PTHR31212">
    <property type="entry name" value="ALPHA-KETOGLUTARATE-DEPENDENT DIOXYGENASE ALKB HOMOLOG 3"/>
    <property type="match status" value="1"/>
</dbReference>
<dbReference type="EMBL" id="JAVJIU010000003">
    <property type="protein sequence ID" value="MDR5590887.1"/>
    <property type="molecule type" value="Genomic_DNA"/>
</dbReference>
<proteinExistence type="predicted"/>
<dbReference type="PROSITE" id="PS51471">
    <property type="entry name" value="FE2OG_OXY"/>
    <property type="match status" value="1"/>
</dbReference>
<keyword evidence="3" id="KW-1185">Reference proteome</keyword>
<dbReference type="Pfam" id="PF13532">
    <property type="entry name" value="2OG-FeII_Oxy_2"/>
    <property type="match status" value="1"/>
</dbReference>
<protein>
    <submittedName>
        <fullName evidence="2">Alpha-ketoglutarate-dependent dioxygenase AlkB</fullName>
    </submittedName>
</protein>
<evidence type="ECO:0000313" key="3">
    <source>
        <dbReference type="Proteomes" id="UP001257234"/>
    </source>
</evidence>
<evidence type="ECO:0000313" key="2">
    <source>
        <dbReference type="EMBL" id="MDR5590887.1"/>
    </source>
</evidence>
<dbReference type="Proteomes" id="UP001257234">
    <property type="component" value="Unassembled WGS sequence"/>
</dbReference>
<keyword evidence="2" id="KW-0223">Dioxygenase</keyword>
<dbReference type="Gene3D" id="2.60.120.590">
    <property type="entry name" value="Alpha-ketoglutarate-dependent dioxygenase AlkB-like"/>
    <property type="match status" value="1"/>
</dbReference>
<dbReference type="InterPro" id="IPR032854">
    <property type="entry name" value="ALKBH3"/>
</dbReference>
<dbReference type="SUPFAM" id="SSF51197">
    <property type="entry name" value="Clavaminate synthase-like"/>
    <property type="match status" value="1"/>
</dbReference>
<comment type="caution">
    <text evidence="2">The sequence shown here is derived from an EMBL/GenBank/DDBJ whole genome shotgun (WGS) entry which is preliminary data.</text>
</comment>
<reference evidence="3" key="1">
    <citation type="submission" date="2023-07" db="EMBL/GenBank/DDBJ databases">
        <title>Christiangramia sp. SM2212., a novel bacterium of the family Flavobacteriaceae isolated from the sea sediment.</title>
        <authorList>
            <person name="Wang J."/>
            <person name="Zhang X."/>
        </authorList>
    </citation>
    <scope>NUCLEOTIDE SEQUENCE [LARGE SCALE GENOMIC DNA]</scope>
    <source>
        <strain evidence="3">SM2212</strain>
    </source>
</reference>
<keyword evidence="2" id="KW-0560">Oxidoreductase</keyword>
<dbReference type="InterPro" id="IPR005123">
    <property type="entry name" value="Oxoglu/Fe-dep_dioxygenase_dom"/>
</dbReference>
<dbReference type="InterPro" id="IPR037151">
    <property type="entry name" value="AlkB-like_sf"/>
</dbReference>
<dbReference type="RefSeq" id="WP_309561757.1">
    <property type="nucleotide sequence ID" value="NZ_JAVJIU010000003.1"/>
</dbReference>
<dbReference type="InterPro" id="IPR027450">
    <property type="entry name" value="AlkB-like"/>
</dbReference>
<organism evidence="2 3">
    <name type="scientific">Christiangramia sediminicola</name>
    <dbReference type="NCBI Taxonomy" id="3073267"/>
    <lineage>
        <taxon>Bacteria</taxon>
        <taxon>Pseudomonadati</taxon>
        <taxon>Bacteroidota</taxon>
        <taxon>Flavobacteriia</taxon>
        <taxon>Flavobacteriales</taxon>
        <taxon>Flavobacteriaceae</taxon>
        <taxon>Christiangramia</taxon>
    </lineage>
</organism>
<feature type="domain" description="Fe2OG dioxygenase" evidence="1">
    <location>
        <begin position="97"/>
        <end position="195"/>
    </location>
</feature>
<gene>
    <name evidence="2" type="ORF">RE431_09550</name>
</gene>
<accession>A0ABU1ER77</accession>
<evidence type="ECO:0000259" key="1">
    <source>
        <dbReference type="PROSITE" id="PS51471"/>
    </source>
</evidence>
<name>A0ABU1ER77_9FLAO</name>